<dbReference type="PANTHER" id="PTHR43014:SF5">
    <property type="entry name" value="GLUTATHIONE REDUCTASE (NADPH)"/>
    <property type="match status" value="1"/>
</dbReference>
<reference evidence="8" key="1">
    <citation type="journal article" date="2019" name="Int. J. Syst. Evol. Microbiol.">
        <title>The Global Catalogue of Microorganisms (GCM) 10K type strain sequencing project: providing services to taxonomists for standard genome sequencing and annotation.</title>
        <authorList>
            <consortium name="The Broad Institute Genomics Platform"/>
            <consortium name="The Broad Institute Genome Sequencing Center for Infectious Disease"/>
            <person name="Wu L."/>
            <person name="Ma J."/>
        </authorList>
    </citation>
    <scope>NUCLEOTIDE SEQUENCE [LARGE SCALE GENOMIC DNA]</scope>
    <source>
        <strain evidence="8">DT92</strain>
    </source>
</reference>
<keyword evidence="4" id="KW-0274">FAD</keyword>
<evidence type="ECO:0000313" key="8">
    <source>
        <dbReference type="Proteomes" id="UP001597344"/>
    </source>
</evidence>
<accession>A0ABW5AW08</accession>
<dbReference type="GO" id="GO:0016491">
    <property type="term" value="F:oxidoreductase activity"/>
    <property type="evidence" value="ECO:0007669"/>
    <property type="project" value="UniProtKB-KW"/>
</dbReference>
<dbReference type="EC" id="1.-.-.-" evidence="7"/>
<keyword evidence="7" id="KW-0560">Oxidoreductase</keyword>
<keyword evidence="8" id="KW-1185">Reference proteome</keyword>
<dbReference type="InterPro" id="IPR036188">
    <property type="entry name" value="FAD/NAD-bd_sf"/>
</dbReference>
<dbReference type="InterPro" id="IPR016156">
    <property type="entry name" value="FAD/NAD-linked_Rdtase_dimer_sf"/>
</dbReference>
<dbReference type="SUPFAM" id="SSF51905">
    <property type="entry name" value="FAD/NAD(P)-binding domain"/>
    <property type="match status" value="1"/>
</dbReference>
<evidence type="ECO:0000259" key="5">
    <source>
        <dbReference type="Pfam" id="PF02852"/>
    </source>
</evidence>
<gene>
    <name evidence="7" type="ORF">ACFSJT_04545</name>
</gene>
<dbReference type="Pfam" id="PF02852">
    <property type="entry name" value="Pyr_redox_dim"/>
    <property type="match status" value="1"/>
</dbReference>
<dbReference type="Proteomes" id="UP001597344">
    <property type="component" value="Unassembled WGS sequence"/>
</dbReference>
<dbReference type="PRINTS" id="PR00411">
    <property type="entry name" value="PNDRDTASEI"/>
</dbReference>
<dbReference type="RefSeq" id="WP_378319033.1">
    <property type="nucleotide sequence ID" value="NZ_JBHUHY010000003.1"/>
</dbReference>
<sequence>MEIEEFDVFVIGSGIAGQTVAKACAENNQKVAIADKREFGGTCANRGCDPKKVILSIAETLKRTQDLKGRGITKLPKSNWNDVMKFKCEFTDAVPPSTEKKLLDMGVTLYHQSPKFIDANTLSVEGKTVKAKKIVIASGLTPRPLDIEGGLLALVSDDFLKLDQLPESMIFIGGGYIGMEFAHMAARFGVKVTVIESGKRPLSIFDEDMVGYLLKASKDLGIEFIFDAEVTAIEELRKNKRVYFLIDGKEKNSKAEMVFNTTGRVPSLKDLDLEKAGVTFTEMGIEVNEFLQNPSNTNVYACGDISANAKPLTHFSGKEAEIVAYNLHHGNHKKANFPVTPSAVFTLPNIASVGLSQEKAKTKYNNIRIINRDASGFYNAKRINEKIYAYKIIVNQDNHKIIGAHLIGPEAAEVINLFAMAIYNEMTVEEIKEMIFVYPSWGADIQYMI</sequence>
<keyword evidence="3" id="KW-0285">Flavoprotein</keyword>
<comment type="cofactor">
    <cofactor evidence="1">
        <name>FAD</name>
        <dbReference type="ChEBI" id="CHEBI:57692"/>
    </cofactor>
</comment>
<dbReference type="PANTHER" id="PTHR43014">
    <property type="entry name" value="MERCURIC REDUCTASE"/>
    <property type="match status" value="1"/>
</dbReference>
<comment type="caution">
    <text evidence="7">The sequence shown here is derived from an EMBL/GenBank/DDBJ whole genome shotgun (WGS) entry which is preliminary data.</text>
</comment>
<feature type="domain" description="Pyridine nucleotide-disulphide oxidoreductase dimerisation" evidence="5">
    <location>
        <begin position="340"/>
        <end position="442"/>
    </location>
</feature>
<name>A0ABW5AW08_9FLAO</name>
<evidence type="ECO:0000313" key="7">
    <source>
        <dbReference type="EMBL" id="MFD2186049.1"/>
    </source>
</evidence>
<dbReference type="PIRSF" id="PIRSF000350">
    <property type="entry name" value="Mercury_reductase_MerA"/>
    <property type="match status" value="1"/>
</dbReference>
<dbReference type="InterPro" id="IPR023753">
    <property type="entry name" value="FAD/NAD-binding_dom"/>
</dbReference>
<evidence type="ECO:0000256" key="3">
    <source>
        <dbReference type="ARBA" id="ARBA00022630"/>
    </source>
</evidence>
<comment type="similarity">
    <text evidence="2">Belongs to the class-I pyridine nucleotide-disulfide oxidoreductase family.</text>
</comment>
<feature type="domain" description="FAD/NAD(P)-binding" evidence="6">
    <location>
        <begin position="6"/>
        <end position="309"/>
    </location>
</feature>
<protein>
    <submittedName>
        <fullName evidence="7">Dihydrolipoyl dehydrogenase family protein</fullName>
        <ecNumber evidence="7">1.-.-.-</ecNumber>
    </submittedName>
</protein>
<dbReference type="PRINTS" id="PR00368">
    <property type="entry name" value="FADPNR"/>
</dbReference>
<dbReference type="Pfam" id="PF07992">
    <property type="entry name" value="Pyr_redox_2"/>
    <property type="match status" value="1"/>
</dbReference>
<evidence type="ECO:0000259" key="6">
    <source>
        <dbReference type="Pfam" id="PF07992"/>
    </source>
</evidence>
<proteinExistence type="inferred from homology"/>
<dbReference type="EMBL" id="JBHUHY010000003">
    <property type="protein sequence ID" value="MFD2186049.1"/>
    <property type="molecule type" value="Genomic_DNA"/>
</dbReference>
<dbReference type="Gene3D" id="3.50.50.60">
    <property type="entry name" value="FAD/NAD(P)-binding domain"/>
    <property type="match status" value="2"/>
</dbReference>
<evidence type="ECO:0000256" key="4">
    <source>
        <dbReference type="ARBA" id="ARBA00022827"/>
    </source>
</evidence>
<dbReference type="SUPFAM" id="SSF55424">
    <property type="entry name" value="FAD/NAD-linked reductases, dimerisation (C-terminal) domain"/>
    <property type="match status" value="1"/>
</dbReference>
<organism evidence="7 8">
    <name type="scientific">Aquimarina celericrescens</name>
    <dbReference type="NCBI Taxonomy" id="1964542"/>
    <lineage>
        <taxon>Bacteria</taxon>
        <taxon>Pseudomonadati</taxon>
        <taxon>Bacteroidota</taxon>
        <taxon>Flavobacteriia</taxon>
        <taxon>Flavobacteriales</taxon>
        <taxon>Flavobacteriaceae</taxon>
        <taxon>Aquimarina</taxon>
    </lineage>
</organism>
<dbReference type="InterPro" id="IPR004099">
    <property type="entry name" value="Pyr_nucl-diS_OxRdtase_dimer"/>
</dbReference>
<dbReference type="InterPro" id="IPR001100">
    <property type="entry name" value="Pyr_nuc-diS_OxRdtase"/>
</dbReference>
<dbReference type="Gene3D" id="3.30.390.30">
    <property type="match status" value="1"/>
</dbReference>
<evidence type="ECO:0000256" key="1">
    <source>
        <dbReference type="ARBA" id="ARBA00001974"/>
    </source>
</evidence>
<evidence type="ECO:0000256" key="2">
    <source>
        <dbReference type="ARBA" id="ARBA00007532"/>
    </source>
</evidence>